<evidence type="ECO:0000313" key="1">
    <source>
        <dbReference type="EMBL" id="KAK3922646.1"/>
    </source>
</evidence>
<comment type="caution">
    <text evidence="1">The sequence shown here is derived from an EMBL/GenBank/DDBJ whole genome shotgun (WGS) entry which is preliminary data.</text>
</comment>
<accession>A0AAE1HJS6</accession>
<dbReference type="Proteomes" id="UP001219518">
    <property type="component" value="Unassembled WGS sequence"/>
</dbReference>
<evidence type="ECO:0000313" key="2">
    <source>
        <dbReference type="Proteomes" id="UP001219518"/>
    </source>
</evidence>
<keyword evidence="2" id="KW-1185">Reference proteome</keyword>
<dbReference type="EMBL" id="JAHWGI010001107">
    <property type="protein sequence ID" value="KAK3922646.1"/>
    <property type="molecule type" value="Genomic_DNA"/>
</dbReference>
<sequence>MDLSRRYPVGPAGPSGALPRILAPGLPLGLLAEPPRHLQDLQGESWEQQQSFQARGGPRHLLQEAHEHFDVLPHADPYAL</sequence>
<name>A0AAE1HJS6_9NEOP</name>
<gene>
    <name evidence="1" type="ORF">KUF71_001442</name>
</gene>
<reference evidence="1" key="2">
    <citation type="journal article" date="2023" name="BMC Genomics">
        <title>Pest status, molecular evolution, and epigenetic factors derived from the genome assembly of Frankliniella fusca, a thysanopteran phytovirus vector.</title>
        <authorList>
            <person name="Catto M.A."/>
            <person name="Labadie P.E."/>
            <person name="Jacobson A.L."/>
            <person name="Kennedy G.G."/>
            <person name="Srinivasan R."/>
            <person name="Hunt B.G."/>
        </authorList>
    </citation>
    <scope>NUCLEOTIDE SEQUENCE</scope>
    <source>
        <strain evidence="1">PL_HMW_Pooled</strain>
    </source>
</reference>
<proteinExistence type="predicted"/>
<protein>
    <submittedName>
        <fullName evidence="1">Large structural protein</fullName>
    </submittedName>
</protein>
<reference evidence="1" key="1">
    <citation type="submission" date="2021-07" db="EMBL/GenBank/DDBJ databases">
        <authorList>
            <person name="Catto M.A."/>
            <person name="Jacobson A."/>
            <person name="Kennedy G."/>
            <person name="Labadie P."/>
            <person name="Hunt B.G."/>
            <person name="Srinivasan R."/>
        </authorList>
    </citation>
    <scope>NUCLEOTIDE SEQUENCE</scope>
    <source>
        <strain evidence="1">PL_HMW_Pooled</strain>
        <tissue evidence="1">Head</tissue>
    </source>
</reference>
<feature type="non-terminal residue" evidence="1">
    <location>
        <position position="80"/>
    </location>
</feature>
<dbReference type="AlphaFoldDB" id="A0AAE1HJS6"/>
<organism evidence="1 2">
    <name type="scientific">Frankliniella fusca</name>
    <dbReference type="NCBI Taxonomy" id="407009"/>
    <lineage>
        <taxon>Eukaryota</taxon>
        <taxon>Metazoa</taxon>
        <taxon>Ecdysozoa</taxon>
        <taxon>Arthropoda</taxon>
        <taxon>Hexapoda</taxon>
        <taxon>Insecta</taxon>
        <taxon>Pterygota</taxon>
        <taxon>Neoptera</taxon>
        <taxon>Paraneoptera</taxon>
        <taxon>Thysanoptera</taxon>
        <taxon>Terebrantia</taxon>
        <taxon>Thripoidea</taxon>
        <taxon>Thripidae</taxon>
        <taxon>Frankliniella</taxon>
    </lineage>
</organism>